<dbReference type="InterPro" id="IPR016181">
    <property type="entry name" value="Acyl_CoA_acyltransferase"/>
</dbReference>
<dbReference type="InterPro" id="IPR000182">
    <property type="entry name" value="GNAT_dom"/>
</dbReference>
<organism evidence="2 3">
    <name type="scientific">Candidatus Bealeia paramacronuclearis</name>
    <dbReference type="NCBI Taxonomy" id="1921001"/>
    <lineage>
        <taxon>Bacteria</taxon>
        <taxon>Pseudomonadati</taxon>
        <taxon>Pseudomonadota</taxon>
        <taxon>Alphaproteobacteria</taxon>
        <taxon>Holosporales</taxon>
        <taxon>Holosporaceae</taxon>
        <taxon>Candidatus Bealeia</taxon>
    </lineage>
</organism>
<name>A0ABZ2C8P9_9PROT</name>
<evidence type="ECO:0000259" key="1">
    <source>
        <dbReference type="PROSITE" id="PS51186"/>
    </source>
</evidence>
<dbReference type="Pfam" id="PF13673">
    <property type="entry name" value="Acetyltransf_10"/>
    <property type="match status" value="1"/>
</dbReference>
<reference evidence="2 3" key="1">
    <citation type="journal article" date="2024" name="Environ. Microbiol.">
        <title>Novel evolutionary insights on the interactions of the Holosporales (Alphaproteobacteria) with eukaryotic hosts from comparative genomics.</title>
        <authorList>
            <person name="Giovannini M."/>
            <person name="Petroni G."/>
            <person name="Castelli M."/>
        </authorList>
    </citation>
    <scope>NUCLEOTIDE SEQUENCE [LARGE SCALE GENOMIC DNA]</scope>
    <source>
        <strain evidence="2 3">US_Bl 15I1</strain>
    </source>
</reference>
<feature type="domain" description="N-acetyltransferase" evidence="1">
    <location>
        <begin position="26"/>
        <end position="169"/>
    </location>
</feature>
<proteinExistence type="predicted"/>
<dbReference type="EMBL" id="CP133271">
    <property type="protein sequence ID" value="WVX67741.1"/>
    <property type="molecule type" value="Genomic_DNA"/>
</dbReference>
<dbReference type="Gene3D" id="3.40.630.30">
    <property type="match status" value="1"/>
</dbReference>
<geneLocation type="plasmid" evidence="2 3">
    <name>pBealeia1</name>
</geneLocation>
<keyword evidence="2" id="KW-0614">Plasmid</keyword>
<sequence>MRLMTLQQGRISGMPIKKQPQMFKVKSFDELTAFECYDIFKLRQDTFICEHNHIFSDISELDKGAHHVLYYEQERLAAYMRILFEDEGSLLLTRFVVHKAERKTGLSHVFFSRVLNYLRDTYPKSPIHLYAHEKLSDFYRERGFMKCEKKFFETDPREYFHFRFQISTPQETVDARIG</sequence>
<dbReference type="Proteomes" id="UP001330434">
    <property type="component" value="Plasmid pBealeia1"/>
</dbReference>
<protein>
    <submittedName>
        <fullName evidence="2">GNAT family N-acetyltransferase</fullName>
    </submittedName>
</protein>
<accession>A0ABZ2C8P9</accession>
<dbReference type="PROSITE" id="PS51186">
    <property type="entry name" value="GNAT"/>
    <property type="match status" value="1"/>
</dbReference>
<dbReference type="SUPFAM" id="SSF55729">
    <property type="entry name" value="Acyl-CoA N-acyltransferases (Nat)"/>
    <property type="match status" value="1"/>
</dbReference>
<keyword evidence="3" id="KW-1185">Reference proteome</keyword>
<gene>
    <name evidence="2" type="ORF">Bealeia1_01958</name>
</gene>
<evidence type="ECO:0000313" key="2">
    <source>
        <dbReference type="EMBL" id="WVX67741.1"/>
    </source>
</evidence>
<evidence type="ECO:0000313" key="3">
    <source>
        <dbReference type="Proteomes" id="UP001330434"/>
    </source>
</evidence>